<organism evidence="2 3">
    <name type="scientific">Araneus ventricosus</name>
    <name type="common">Orbweaver spider</name>
    <name type="synonym">Epeira ventricosa</name>
    <dbReference type="NCBI Taxonomy" id="182803"/>
    <lineage>
        <taxon>Eukaryota</taxon>
        <taxon>Metazoa</taxon>
        <taxon>Ecdysozoa</taxon>
        <taxon>Arthropoda</taxon>
        <taxon>Chelicerata</taxon>
        <taxon>Arachnida</taxon>
        <taxon>Araneae</taxon>
        <taxon>Araneomorphae</taxon>
        <taxon>Entelegynae</taxon>
        <taxon>Araneoidea</taxon>
        <taxon>Araneidae</taxon>
        <taxon>Araneus</taxon>
    </lineage>
</organism>
<evidence type="ECO:0000313" key="2">
    <source>
        <dbReference type="EMBL" id="GBL91721.1"/>
    </source>
</evidence>
<gene>
    <name evidence="2" type="ORF">AVEN_71363_1</name>
</gene>
<sequence length="118" mass="13138">MNYYFCQYLIIPVPLPADISLLSDWLLLSPSLIARWRSQSESSQAVRPDIRIRENHLQKVDGRGNNSSKVSLNFGRRGGPKGMPKRRGLHPLSPANVIQVDGNGLSADTESDEWAHGD</sequence>
<evidence type="ECO:0000313" key="3">
    <source>
        <dbReference type="Proteomes" id="UP000499080"/>
    </source>
</evidence>
<accession>A0A4Y2BHH8</accession>
<keyword evidence="3" id="KW-1185">Reference proteome</keyword>
<dbReference type="AlphaFoldDB" id="A0A4Y2BHH8"/>
<feature type="region of interest" description="Disordered" evidence="1">
    <location>
        <begin position="59"/>
        <end position="118"/>
    </location>
</feature>
<proteinExistence type="predicted"/>
<comment type="caution">
    <text evidence="2">The sequence shown here is derived from an EMBL/GenBank/DDBJ whole genome shotgun (WGS) entry which is preliminary data.</text>
</comment>
<dbReference type="Proteomes" id="UP000499080">
    <property type="component" value="Unassembled WGS sequence"/>
</dbReference>
<reference evidence="2 3" key="1">
    <citation type="journal article" date="2019" name="Sci. Rep.">
        <title>Orb-weaving spider Araneus ventricosus genome elucidates the spidroin gene catalogue.</title>
        <authorList>
            <person name="Kono N."/>
            <person name="Nakamura H."/>
            <person name="Ohtoshi R."/>
            <person name="Moran D.A.P."/>
            <person name="Shinohara A."/>
            <person name="Yoshida Y."/>
            <person name="Fujiwara M."/>
            <person name="Mori M."/>
            <person name="Tomita M."/>
            <person name="Arakawa K."/>
        </authorList>
    </citation>
    <scope>NUCLEOTIDE SEQUENCE [LARGE SCALE GENOMIC DNA]</scope>
</reference>
<evidence type="ECO:0000256" key="1">
    <source>
        <dbReference type="SAM" id="MobiDB-lite"/>
    </source>
</evidence>
<protein>
    <submittedName>
        <fullName evidence="2">Uncharacterized protein</fullName>
    </submittedName>
</protein>
<dbReference type="EMBL" id="BGPR01000081">
    <property type="protein sequence ID" value="GBL91721.1"/>
    <property type="molecule type" value="Genomic_DNA"/>
</dbReference>
<name>A0A4Y2BHH8_ARAVE</name>